<name>A0A0F8WEF7_9ZZZZ</name>
<organism evidence="1">
    <name type="scientific">marine sediment metagenome</name>
    <dbReference type="NCBI Taxonomy" id="412755"/>
    <lineage>
        <taxon>unclassified sequences</taxon>
        <taxon>metagenomes</taxon>
        <taxon>ecological metagenomes</taxon>
    </lineage>
</organism>
<dbReference type="EMBL" id="LAZR01065585">
    <property type="protein sequence ID" value="KKK55257.1"/>
    <property type="molecule type" value="Genomic_DNA"/>
</dbReference>
<gene>
    <name evidence="1" type="ORF">LCGC14_3076390</name>
</gene>
<proteinExistence type="predicted"/>
<dbReference type="AlphaFoldDB" id="A0A0F8WEF7"/>
<reference evidence="1" key="1">
    <citation type="journal article" date="2015" name="Nature">
        <title>Complex archaea that bridge the gap between prokaryotes and eukaryotes.</title>
        <authorList>
            <person name="Spang A."/>
            <person name="Saw J.H."/>
            <person name="Jorgensen S.L."/>
            <person name="Zaremba-Niedzwiedzka K."/>
            <person name="Martijn J."/>
            <person name="Lind A.E."/>
            <person name="van Eijk R."/>
            <person name="Schleper C."/>
            <person name="Guy L."/>
            <person name="Ettema T.J."/>
        </authorList>
    </citation>
    <scope>NUCLEOTIDE SEQUENCE</scope>
</reference>
<protein>
    <submittedName>
        <fullName evidence="1">Uncharacterized protein</fullName>
    </submittedName>
</protein>
<sequence>MNMWGTMSYNYFCNKQHFNEDGEDSPIWLDYSFDFRSKNLYQLNKKIEKFEKLHPNLKLVMVDDITKEKPVVDDTILFSDELQDYHELRYKFKIYGNRRYYEPDVLLLNWLLAVDMFALWFRGKRAEKLMMEAQGK</sequence>
<accession>A0A0F8WEF7</accession>
<comment type="caution">
    <text evidence="1">The sequence shown here is derived from an EMBL/GenBank/DDBJ whole genome shotgun (WGS) entry which is preliminary data.</text>
</comment>
<evidence type="ECO:0000313" key="1">
    <source>
        <dbReference type="EMBL" id="KKK55257.1"/>
    </source>
</evidence>